<protein>
    <submittedName>
        <fullName evidence="2">Alpha-E domain-containing protein</fullName>
    </submittedName>
</protein>
<dbReference type="Proteomes" id="UP001500840">
    <property type="component" value="Unassembled WGS sequence"/>
</dbReference>
<name>A0ABP8N4H1_9BACT</name>
<dbReference type="EMBL" id="BAABGA010000054">
    <property type="protein sequence ID" value="GAA4461192.1"/>
    <property type="molecule type" value="Genomic_DNA"/>
</dbReference>
<dbReference type="InterPro" id="IPR007296">
    <property type="entry name" value="DUF403"/>
</dbReference>
<sequence length="324" mass="37222">MLSRTADAIYWLSRYIERAENVARFVDVNFTLALDFPDDTVKQWKPLIATTGDEEMFAERYDDMNEQNVIQFLTFDRDNPNSVLSCLWFARENARAVRDTISSELWEQVNRFYYLVKNAAGSTPIDSPHEFYAQIKSASHLCTGISESTMSHTEPWHFARLGRMLERADKTARILDVKYFMLLPHADYVGSPYDALLWSTLLKSASAFEMYRKRYRAIKPNRVVEFLVLDRHFARSMHFCVNNADVSLRAITGSESSTFSNPAEHRLGRLRSEMDYGEIGEIIKDGLHEYLDDFQGKLNEVGAAISETFFALKPVATSSSREAK</sequence>
<dbReference type="InterPro" id="IPR051680">
    <property type="entry name" value="ATP-dep_Glu-Cys_Ligase-2"/>
</dbReference>
<dbReference type="Pfam" id="PF04168">
    <property type="entry name" value="Alpha-E"/>
    <property type="match status" value="1"/>
</dbReference>
<dbReference type="PANTHER" id="PTHR34595">
    <property type="entry name" value="BLR5612 PROTEIN"/>
    <property type="match status" value="1"/>
</dbReference>
<dbReference type="PANTHER" id="PTHR34595:SF7">
    <property type="entry name" value="SLL1039 PROTEIN"/>
    <property type="match status" value="1"/>
</dbReference>
<accession>A0ABP8N4H1</accession>
<gene>
    <name evidence="2" type="ORF">GCM10023156_43340</name>
</gene>
<keyword evidence="3" id="KW-1185">Reference proteome</keyword>
<evidence type="ECO:0000313" key="3">
    <source>
        <dbReference type="Proteomes" id="UP001500840"/>
    </source>
</evidence>
<evidence type="ECO:0000313" key="2">
    <source>
        <dbReference type="EMBL" id="GAA4461192.1"/>
    </source>
</evidence>
<evidence type="ECO:0000259" key="1">
    <source>
        <dbReference type="Pfam" id="PF04168"/>
    </source>
</evidence>
<reference evidence="3" key="1">
    <citation type="journal article" date="2019" name="Int. J. Syst. Evol. Microbiol.">
        <title>The Global Catalogue of Microorganisms (GCM) 10K type strain sequencing project: providing services to taxonomists for standard genome sequencing and annotation.</title>
        <authorList>
            <consortium name="The Broad Institute Genomics Platform"/>
            <consortium name="The Broad Institute Genome Sequencing Center for Infectious Disease"/>
            <person name="Wu L."/>
            <person name="Ma J."/>
        </authorList>
    </citation>
    <scope>NUCLEOTIDE SEQUENCE [LARGE SCALE GENOMIC DNA]</scope>
    <source>
        <strain evidence="3">JCM 17759</strain>
    </source>
</reference>
<proteinExistence type="predicted"/>
<comment type="caution">
    <text evidence="2">The sequence shown here is derived from an EMBL/GenBank/DDBJ whole genome shotgun (WGS) entry which is preliminary data.</text>
</comment>
<feature type="domain" description="DUF403" evidence="1">
    <location>
        <begin position="1"/>
        <end position="310"/>
    </location>
</feature>
<dbReference type="RefSeq" id="WP_345325419.1">
    <property type="nucleotide sequence ID" value="NZ_BAABGA010000054.1"/>
</dbReference>
<organism evidence="2 3">
    <name type="scientific">Novipirellula rosea</name>
    <dbReference type="NCBI Taxonomy" id="1031540"/>
    <lineage>
        <taxon>Bacteria</taxon>
        <taxon>Pseudomonadati</taxon>
        <taxon>Planctomycetota</taxon>
        <taxon>Planctomycetia</taxon>
        <taxon>Pirellulales</taxon>
        <taxon>Pirellulaceae</taxon>
        <taxon>Novipirellula</taxon>
    </lineage>
</organism>